<dbReference type="GO" id="GO:0012505">
    <property type="term" value="C:endomembrane system"/>
    <property type="evidence" value="ECO:0007669"/>
    <property type="project" value="UniProtKB-SubCell"/>
</dbReference>
<dbReference type="GO" id="GO:0003954">
    <property type="term" value="F:NADH dehydrogenase activity"/>
    <property type="evidence" value="ECO:0007669"/>
    <property type="project" value="TreeGrafter"/>
</dbReference>
<keyword evidence="3 6" id="KW-0812">Transmembrane</keyword>
<feature type="transmembrane region" description="Helical" evidence="8">
    <location>
        <begin position="397"/>
        <end position="419"/>
    </location>
</feature>
<comment type="similarity">
    <text evidence="2">Belongs to the complex I subunit 4 family.</text>
</comment>
<feature type="transmembrane region" description="Helical" evidence="8">
    <location>
        <begin position="305"/>
        <end position="326"/>
    </location>
</feature>
<evidence type="ECO:0000256" key="3">
    <source>
        <dbReference type="ARBA" id="ARBA00022692"/>
    </source>
</evidence>
<evidence type="ECO:0000313" key="11">
    <source>
        <dbReference type="EMBL" id="TWU00008.1"/>
    </source>
</evidence>
<organism evidence="11 12">
    <name type="scientific">Botrimarina colliarenosi</name>
    <dbReference type="NCBI Taxonomy" id="2528001"/>
    <lineage>
        <taxon>Bacteria</taxon>
        <taxon>Pseudomonadati</taxon>
        <taxon>Planctomycetota</taxon>
        <taxon>Planctomycetia</taxon>
        <taxon>Pirellulales</taxon>
        <taxon>Lacipirellulaceae</taxon>
        <taxon>Botrimarina</taxon>
    </lineage>
</organism>
<dbReference type="GO" id="GO:0008137">
    <property type="term" value="F:NADH dehydrogenase (ubiquinone) activity"/>
    <property type="evidence" value="ECO:0007669"/>
    <property type="project" value="InterPro"/>
</dbReference>
<dbReference type="InterPro" id="IPR001750">
    <property type="entry name" value="ND/Mrp_TM"/>
</dbReference>
<dbReference type="EC" id="1.6.5.11" evidence="11"/>
<name>A0A5C6AKK1_9BACT</name>
<feature type="transmembrane region" description="Helical" evidence="8">
    <location>
        <begin position="31"/>
        <end position="51"/>
    </location>
</feature>
<dbReference type="InterPro" id="IPR003918">
    <property type="entry name" value="NADH_UbQ_OxRdtase"/>
</dbReference>
<accession>A0A5C6AKK1</accession>
<feature type="transmembrane region" description="Helical" evidence="8">
    <location>
        <begin position="269"/>
        <end position="293"/>
    </location>
</feature>
<dbReference type="Proteomes" id="UP000317421">
    <property type="component" value="Unassembled WGS sequence"/>
</dbReference>
<evidence type="ECO:0000256" key="4">
    <source>
        <dbReference type="ARBA" id="ARBA00022989"/>
    </source>
</evidence>
<comment type="caution">
    <text evidence="11">The sequence shown here is derived from an EMBL/GenBank/DDBJ whole genome shotgun (WGS) entry which is preliminary data.</text>
</comment>
<evidence type="ECO:0000256" key="6">
    <source>
        <dbReference type="RuleBase" id="RU000320"/>
    </source>
</evidence>
<evidence type="ECO:0000256" key="9">
    <source>
        <dbReference type="SAM" id="SignalP"/>
    </source>
</evidence>
<feature type="transmembrane region" description="Helical" evidence="8">
    <location>
        <begin position="364"/>
        <end position="385"/>
    </location>
</feature>
<keyword evidence="4 8" id="KW-1133">Transmembrane helix</keyword>
<evidence type="ECO:0000256" key="1">
    <source>
        <dbReference type="ARBA" id="ARBA00004127"/>
    </source>
</evidence>
<feature type="transmembrane region" description="Helical" evidence="8">
    <location>
        <begin position="58"/>
        <end position="78"/>
    </location>
</feature>
<dbReference type="Pfam" id="PF00361">
    <property type="entry name" value="Proton_antipo_M"/>
    <property type="match status" value="2"/>
</dbReference>
<feature type="transmembrane region" description="Helical" evidence="8">
    <location>
        <begin position="165"/>
        <end position="184"/>
    </location>
</feature>
<evidence type="ECO:0000313" key="12">
    <source>
        <dbReference type="Proteomes" id="UP000317421"/>
    </source>
</evidence>
<feature type="transmembrane region" description="Helical" evidence="8">
    <location>
        <begin position="112"/>
        <end position="130"/>
    </location>
</feature>
<dbReference type="AlphaFoldDB" id="A0A5C6AKK1"/>
<feature type="region of interest" description="Disordered" evidence="7">
    <location>
        <begin position="561"/>
        <end position="580"/>
    </location>
</feature>
<gene>
    <name evidence="11" type="primary">nuoM</name>
    <name evidence="11" type="ORF">Pla108_09510</name>
</gene>
<dbReference type="PANTHER" id="PTHR43507">
    <property type="entry name" value="NADH-UBIQUINONE OXIDOREDUCTASE CHAIN 4"/>
    <property type="match status" value="1"/>
</dbReference>
<dbReference type="GO" id="GO:0042773">
    <property type="term" value="P:ATP synthesis coupled electron transport"/>
    <property type="evidence" value="ECO:0007669"/>
    <property type="project" value="InterPro"/>
</dbReference>
<evidence type="ECO:0000256" key="8">
    <source>
        <dbReference type="SAM" id="Phobius"/>
    </source>
</evidence>
<feature type="domain" description="NADH:quinone oxidoreductase/Mrp antiporter transmembrane" evidence="10">
    <location>
        <begin position="262"/>
        <end position="488"/>
    </location>
</feature>
<dbReference type="PRINTS" id="PR01437">
    <property type="entry name" value="NUOXDRDTASE4"/>
</dbReference>
<dbReference type="PANTHER" id="PTHR43507:SF1">
    <property type="entry name" value="NADH-UBIQUINONE OXIDOREDUCTASE CHAIN 4"/>
    <property type="match status" value="1"/>
</dbReference>
<feature type="domain" description="NADH:quinone oxidoreductase/Mrp antiporter transmembrane" evidence="10">
    <location>
        <begin position="129"/>
        <end position="191"/>
    </location>
</feature>
<keyword evidence="9" id="KW-0732">Signal</keyword>
<dbReference type="GO" id="GO:0016020">
    <property type="term" value="C:membrane"/>
    <property type="evidence" value="ECO:0007669"/>
    <property type="project" value="UniProtKB-SubCell"/>
</dbReference>
<protein>
    <submittedName>
        <fullName evidence="11">NADH-quinone oxidoreductase subunit M</fullName>
        <ecNumber evidence="11">1.6.5.11</ecNumber>
    </submittedName>
</protein>
<dbReference type="GO" id="GO:0048039">
    <property type="term" value="F:ubiquinone binding"/>
    <property type="evidence" value="ECO:0007669"/>
    <property type="project" value="TreeGrafter"/>
</dbReference>
<feature type="transmembrane region" description="Helical" evidence="8">
    <location>
        <begin position="338"/>
        <end position="357"/>
    </location>
</feature>
<dbReference type="GO" id="GO:0015990">
    <property type="term" value="P:electron transport coupled proton transport"/>
    <property type="evidence" value="ECO:0007669"/>
    <property type="project" value="TreeGrafter"/>
</dbReference>
<dbReference type="EMBL" id="SJPR01000001">
    <property type="protein sequence ID" value="TWU00008.1"/>
    <property type="molecule type" value="Genomic_DNA"/>
</dbReference>
<sequence length="580" mass="60469" precursor="true">MNDHALTLLVLLPAAAACAMALVPKSAGGAAKKLTLATTALVALIAWSLAFDGRAGGAGLSHIVSAPWIPSLGVQFFLGVDGVSLPLVILTASLSFLAALASLGVERHPRGYCALLLLLQTGMLGVFLALDFVVFYVFWELILVPMYLLIAVWGGDGGRRAALKYFIYTLAGSVLMLGAGLLLYGQSDLTRLAPADLAECGVMGPDAAKPHASGMVLAEWLASDDPLAERYVDAEAAGAPLRTFNLSAMARLARSTDVFTSKSWGGHNLAWWAFVLLAVGLAIKLPAVPLHTWLPDAHTEAPTPVSMLLAGVMLKLGGYGLVRIAWPVCPEAARDLAFVVAVVGVVGLFWGALAAMAQTDFKRLVAYSSVSHMGYVLIGLAAGTLGADAWALGATGAVFQMVAHGVTSAGLFFAVGVIYERVHHRDLNQLGGLMNRMPTASGLALVLALASLGLPCLCGFVGELLVLLPAWTFNPYLAAAAASVTVLIAAYTLRAVRLAYYGPEYRGPNGDRLTPVTPRELAVLIPLAVAAVVLGVRPGIVTEVAEPALVAAGQPFAHPHPNLPGMTPVADAADARRTTR</sequence>
<dbReference type="NCBIfam" id="TIGR01972">
    <property type="entry name" value="NDH_I_M"/>
    <property type="match status" value="1"/>
</dbReference>
<reference evidence="11 12" key="1">
    <citation type="submission" date="2019-02" db="EMBL/GenBank/DDBJ databases">
        <title>Deep-cultivation of Planctomycetes and their phenomic and genomic characterization uncovers novel biology.</title>
        <authorList>
            <person name="Wiegand S."/>
            <person name="Jogler M."/>
            <person name="Boedeker C."/>
            <person name="Pinto D."/>
            <person name="Vollmers J."/>
            <person name="Rivas-Marin E."/>
            <person name="Kohn T."/>
            <person name="Peeters S.H."/>
            <person name="Heuer A."/>
            <person name="Rast P."/>
            <person name="Oberbeckmann S."/>
            <person name="Bunk B."/>
            <person name="Jeske O."/>
            <person name="Meyerdierks A."/>
            <person name="Storesund J.E."/>
            <person name="Kallscheuer N."/>
            <person name="Luecker S."/>
            <person name="Lage O.M."/>
            <person name="Pohl T."/>
            <person name="Merkel B.J."/>
            <person name="Hornburger P."/>
            <person name="Mueller R.-W."/>
            <person name="Bruemmer F."/>
            <person name="Labrenz M."/>
            <person name="Spormann A.M."/>
            <person name="Op Den Camp H."/>
            <person name="Overmann J."/>
            <person name="Amann R."/>
            <person name="Jetten M.S.M."/>
            <person name="Mascher T."/>
            <person name="Medema M.H."/>
            <person name="Devos D.P."/>
            <person name="Kaster A.-K."/>
            <person name="Ovreas L."/>
            <person name="Rohde M."/>
            <person name="Galperin M.Y."/>
            <person name="Jogler C."/>
        </authorList>
    </citation>
    <scope>NUCLEOTIDE SEQUENCE [LARGE SCALE GENOMIC DNA]</scope>
    <source>
        <strain evidence="11 12">Pla108</strain>
    </source>
</reference>
<keyword evidence="12" id="KW-1185">Reference proteome</keyword>
<feature type="transmembrane region" description="Helical" evidence="8">
    <location>
        <begin position="440"/>
        <end position="470"/>
    </location>
</feature>
<keyword evidence="5 8" id="KW-0472">Membrane</keyword>
<proteinExistence type="inferred from homology"/>
<evidence type="ECO:0000256" key="7">
    <source>
        <dbReference type="SAM" id="MobiDB-lite"/>
    </source>
</evidence>
<dbReference type="OrthoDB" id="9807568at2"/>
<feature type="signal peptide" evidence="9">
    <location>
        <begin position="1"/>
        <end position="21"/>
    </location>
</feature>
<comment type="subcellular location">
    <subcellularLocation>
        <location evidence="1">Endomembrane system</location>
        <topology evidence="1">Multi-pass membrane protein</topology>
    </subcellularLocation>
    <subcellularLocation>
        <location evidence="6">Membrane</location>
        <topology evidence="6">Multi-pass membrane protein</topology>
    </subcellularLocation>
</comment>
<evidence type="ECO:0000256" key="2">
    <source>
        <dbReference type="ARBA" id="ARBA00009025"/>
    </source>
</evidence>
<evidence type="ECO:0000256" key="5">
    <source>
        <dbReference type="ARBA" id="ARBA00023136"/>
    </source>
</evidence>
<dbReference type="InterPro" id="IPR010227">
    <property type="entry name" value="NADH_Q_OxRdtase_chainM/4"/>
</dbReference>
<dbReference type="RefSeq" id="WP_146443494.1">
    <property type="nucleotide sequence ID" value="NZ_SJPR01000001.1"/>
</dbReference>
<feature type="transmembrane region" description="Helical" evidence="8">
    <location>
        <begin position="84"/>
        <end position="105"/>
    </location>
</feature>
<evidence type="ECO:0000259" key="10">
    <source>
        <dbReference type="Pfam" id="PF00361"/>
    </source>
</evidence>
<keyword evidence="11" id="KW-0560">Oxidoreductase</keyword>
<feature type="chain" id="PRO_5022932954" evidence="9">
    <location>
        <begin position="22"/>
        <end position="580"/>
    </location>
</feature>
<feature type="transmembrane region" description="Helical" evidence="8">
    <location>
        <begin position="136"/>
        <end position="153"/>
    </location>
</feature>
<feature type="transmembrane region" description="Helical" evidence="8">
    <location>
        <begin position="476"/>
        <end position="500"/>
    </location>
</feature>